<gene>
    <name evidence="4" type="ORF">M437DRAFT_79195</name>
</gene>
<protein>
    <recommendedName>
        <fullName evidence="6">Nucleosome assembly protein family</fullName>
    </recommendedName>
</protein>
<evidence type="ECO:0000313" key="5">
    <source>
        <dbReference type="Proteomes" id="UP000030672"/>
    </source>
</evidence>
<name>A0A074W6M8_AURM1</name>
<organism evidence="4 5">
    <name type="scientific">Aureobasidium melanogenum (strain CBS 110374)</name>
    <name type="common">Aureobasidium pullulans var. melanogenum</name>
    <dbReference type="NCBI Taxonomy" id="1043003"/>
    <lineage>
        <taxon>Eukaryota</taxon>
        <taxon>Fungi</taxon>
        <taxon>Dikarya</taxon>
        <taxon>Ascomycota</taxon>
        <taxon>Pezizomycotina</taxon>
        <taxon>Dothideomycetes</taxon>
        <taxon>Dothideomycetidae</taxon>
        <taxon>Dothideales</taxon>
        <taxon>Saccotheciaceae</taxon>
        <taxon>Aureobasidium</taxon>
    </lineage>
</organism>
<dbReference type="RefSeq" id="XP_040875224.1">
    <property type="nucleotide sequence ID" value="XM_041027128.1"/>
</dbReference>
<dbReference type="PANTHER" id="PTHR11875">
    <property type="entry name" value="TESTIS-SPECIFIC Y-ENCODED PROTEIN"/>
    <property type="match status" value="1"/>
</dbReference>
<sequence length="337" mass="38501">MAEDQVPVHYEDLALLETQFDEVDREILAKQYVLSAPLYAKRQEVVSKIEGFWPLVFEQSPPDVDRYITPNDANIFAKLKSLDVKRFEIPMGPEKIAGDAGDPRSIAIRFEFDENEYFSNSVLEKKFWYRRSKDGWSGLVSEPVKIDWKGEDPTNGLTNAAYAVFQERKKAGDMKKKGFAAYKKLLDLIENNNVDNTSFFAWFGYVSAGPYVSADESAQANKEYKERQDKRSKGEKVESPEPEEVEEEDMMGDDEIHPEGDELAQLIAEDVWPNAIKYFTQAQEMEDMSEMDFEDMSDEDDDEDGPIDLRALVGKGKPKTKPSSNDADEPPKKKQKK</sequence>
<feature type="compositionally biased region" description="Basic and acidic residues" evidence="3">
    <location>
        <begin position="222"/>
        <end position="239"/>
    </location>
</feature>
<feature type="compositionally biased region" description="Acidic residues" evidence="3">
    <location>
        <begin position="240"/>
        <end position="253"/>
    </location>
</feature>
<comment type="similarity">
    <text evidence="1 2">Belongs to the nucleosome assembly protein (NAP) family.</text>
</comment>
<dbReference type="Gene3D" id="3.30.1120.90">
    <property type="entry name" value="Nucleosome assembly protein"/>
    <property type="match status" value="1"/>
</dbReference>
<dbReference type="Proteomes" id="UP000030672">
    <property type="component" value="Unassembled WGS sequence"/>
</dbReference>
<reference evidence="4 5" key="1">
    <citation type="journal article" date="2014" name="BMC Genomics">
        <title>Genome sequencing of four Aureobasidium pullulans varieties: biotechnological potential, stress tolerance, and description of new species.</title>
        <authorList>
            <person name="Gostin Ar C."/>
            <person name="Ohm R.A."/>
            <person name="Kogej T."/>
            <person name="Sonjak S."/>
            <person name="Turk M."/>
            <person name="Zajc J."/>
            <person name="Zalar P."/>
            <person name="Grube M."/>
            <person name="Sun H."/>
            <person name="Han J."/>
            <person name="Sharma A."/>
            <person name="Chiniquy J."/>
            <person name="Ngan C.Y."/>
            <person name="Lipzen A."/>
            <person name="Barry K."/>
            <person name="Grigoriev I.V."/>
            <person name="Gunde-Cimerman N."/>
        </authorList>
    </citation>
    <scope>NUCLEOTIDE SEQUENCE [LARGE SCALE GENOMIC DNA]</scope>
    <source>
        <strain evidence="4 5">CBS 110374</strain>
    </source>
</reference>
<accession>A0A074W6M8</accession>
<evidence type="ECO:0000313" key="4">
    <source>
        <dbReference type="EMBL" id="KEQ58201.1"/>
    </source>
</evidence>
<dbReference type="InterPro" id="IPR002164">
    <property type="entry name" value="NAP_family"/>
</dbReference>
<evidence type="ECO:0000256" key="2">
    <source>
        <dbReference type="RuleBase" id="RU003876"/>
    </source>
</evidence>
<dbReference type="EMBL" id="KL584858">
    <property type="protein sequence ID" value="KEQ58201.1"/>
    <property type="molecule type" value="Genomic_DNA"/>
</dbReference>
<dbReference type="HOGENOM" id="CLU_038163_0_0_1"/>
<dbReference type="AlphaFoldDB" id="A0A074W6M8"/>
<feature type="compositionally biased region" description="Acidic residues" evidence="3">
    <location>
        <begin position="284"/>
        <end position="306"/>
    </location>
</feature>
<evidence type="ECO:0000256" key="1">
    <source>
        <dbReference type="ARBA" id="ARBA00009947"/>
    </source>
</evidence>
<feature type="region of interest" description="Disordered" evidence="3">
    <location>
        <begin position="216"/>
        <end position="262"/>
    </location>
</feature>
<dbReference type="GO" id="GO:0006334">
    <property type="term" value="P:nucleosome assembly"/>
    <property type="evidence" value="ECO:0007669"/>
    <property type="project" value="InterPro"/>
</dbReference>
<evidence type="ECO:0000256" key="3">
    <source>
        <dbReference type="SAM" id="MobiDB-lite"/>
    </source>
</evidence>
<feature type="region of interest" description="Disordered" evidence="3">
    <location>
        <begin position="283"/>
        <end position="337"/>
    </location>
</feature>
<dbReference type="InterPro" id="IPR037231">
    <property type="entry name" value="NAP-like_sf"/>
</dbReference>
<keyword evidence="5" id="KW-1185">Reference proteome</keyword>
<evidence type="ECO:0008006" key="6">
    <source>
        <dbReference type="Google" id="ProtNLM"/>
    </source>
</evidence>
<dbReference type="GeneID" id="63920501"/>
<dbReference type="STRING" id="1043003.A0A074W6M8"/>
<proteinExistence type="inferred from homology"/>
<dbReference type="Pfam" id="PF00956">
    <property type="entry name" value="NAP"/>
    <property type="match status" value="1"/>
</dbReference>
<dbReference type="SUPFAM" id="SSF143113">
    <property type="entry name" value="NAP-like"/>
    <property type="match status" value="1"/>
</dbReference>
<dbReference type="GO" id="GO:0005634">
    <property type="term" value="C:nucleus"/>
    <property type="evidence" value="ECO:0007669"/>
    <property type="project" value="InterPro"/>
</dbReference>